<keyword evidence="2" id="KW-0328">Glycosyltransferase</keyword>
<dbReference type="PANTHER" id="PTHR14453:SF67">
    <property type="entry name" value="POLY [ADP-RIBOSE] POLYMERASE"/>
    <property type="match status" value="1"/>
</dbReference>
<dbReference type="GO" id="GO:0005634">
    <property type="term" value="C:nucleus"/>
    <property type="evidence" value="ECO:0007669"/>
    <property type="project" value="UniProtKB-SubCell"/>
</dbReference>
<dbReference type="Gene3D" id="3.40.220.10">
    <property type="entry name" value="Leucine Aminopeptidase, subunit E, domain 1"/>
    <property type="match status" value="1"/>
</dbReference>
<dbReference type="PANTHER" id="PTHR14453">
    <property type="entry name" value="PARP/ZINC FINGER CCCH TYPE DOMAIN CONTAINING PROTEIN"/>
    <property type="match status" value="1"/>
</dbReference>
<dbReference type="AlphaFoldDB" id="A0A8B6H8V5"/>
<dbReference type="GO" id="GO:0003714">
    <property type="term" value="F:transcription corepressor activity"/>
    <property type="evidence" value="ECO:0007669"/>
    <property type="project" value="TreeGrafter"/>
</dbReference>
<dbReference type="EMBL" id="UYJE01009658">
    <property type="protein sequence ID" value="VDI75405.1"/>
    <property type="molecule type" value="Genomic_DNA"/>
</dbReference>
<reference evidence="7" key="1">
    <citation type="submission" date="2018-11" db="EMBL/GenBank/DDBJ databases">
        <authorList>
            <person name="Alioto T."/>
            <person name="Alioto T."/>
        </authorList>
    </citation>
    <scope>NUCLEOTIDE SEQUENCE</scope>
</reference>
<protein>
    <recommendedName>
        <fullName evidence="6">Macro domain-containing protein</fullName>
    </recommendedName>
</protein>
<dbReference type="Pfam" id="PF01661">
    <property type="entry name" value="Macro"/>
    <property type="match status" value="1"/>
</dbReference>
<dbReference type="InterPro" id="IPR002589">
    <property type="entry name" value="Macro_dom"/>
</dbReference>
<evidence type="ECO:0000256" key="2">
    <source>
        <dbReference type="ARBA" id="ARBA00022676"/>
    </source>
</evidence>
<evidence type="ECO:0000256" key="1">
    <source>
        <dbReference type="ARBA" id="ARBA00004123"/>
    </source>
</evidence>
<evidence type="ECO:0000313" key="8">
    <source>
        <dbReference type="Proteomes" id="UP000596742"/>
    </source>
</evidence>
<keyword evidence="4" id="KW-0520">NAD</keyword>
<dbReference type="InterPro" id="IPR052056">
    <property type="entry name" value="Mono-ARTD/PARP"/>
</dbReference>
<dbReference type="SUPFAM" id="SSF52949">
    <property type="entry name" value="Macro domain-like"/>
    <property type="match status" value="1"/>
</dbReference>
<keyword evidence="5" id="KW-0539">Nucleus</keyword>
<dbReference type="OrthoDB" id="6056918at2759"/>
<keyword evidence="3" id="KW-0808">Transferase</keyword>
<organism evidence="7 8">
    <name type="scientific">Mytilus galloprovincialis</name>
    <name type="common">Mediterranean mussel</name>
    <dbReference type="NCBI Taxonomy" id="29158"/>
    <lineage>
        <taxon>Eukaryota</taxon>
        <taxon>Metazoa</taxon>
        <taxon>Spiralia</taxon>
        <taxon>Lophotrochozoa</taxon>
        <taxon>Mollusca</taxon>
        <taxon>Bivalvia</taxon>
        <taxon>Autobranchia</taxon>
        <taxon>Pteriomorphia</taxon>
        <taxon>Mytilida</taxon>
        <taxon>Mytiloidea</taxon>
        <taxon>Mytilidae</taxon>
        <taxon>Mytilinae</taxon>
        <taxon>Mytilus</taxon>
    </lineage>
</organism>
<dbReference type="Proteomes" id="UP000596742">
    <property type="component" value="Unassembled WGS sequence"/>
</dbReference>
<dbReference type="GO" id="GO:0016757">
    <property type="term" value="F:glycosyltransferase activity"/>
    <property type="evidence" value="ECO:0007669"/>
    <property type="project" value="UniProtKB-KW"/>
</dbReference>
<sequence length="753" mass="85622">MSMDLLKTALPKRIKAEFIITNNHLWVFSNSSLIQTSITAVVKENFVSTAFTNTTPYENIPLFTSSHEFTTVVRENESRYLVYEQFPECTFVAATKSILLKLWLAEEKHYRGSHFQTISPTLQLQNEEYVDMSGVHATKEPSQLYPSTANMQVSNDYEKLKDPPYDHTCDVGNQRRMKWIVKSDNPTRLKTKLQDATRRLESELKCTLSVEDIEIKRQQFAQWFHPMKDFLVVLYHGSAEQVPADVICQSNKHIICSQSADQAVSMSTETNGLPHCMVANFSVLTPSSKHTKDKSSLIGRNIDNLLSAVDKKQLYTLAIPSEVISDNPEIFAENFCTSIQSYVSRATSIKTIYVCNENITVIIKLMDTFKAGLPFLHFYDLSKMFEDPNRAVTPAVTSLKIELVQGNIEKQKTDVLVNSVGRDLDLTRGAVSIYMLQEGGDEIMSDCRRQHPTGVDYGEIVQTTPGKLQCKAIYHFSVPPWTKNANFSLQILAKAVFDCLTLASNSKYKTIAFPVLGTGTLHYPWKGVCHAMVDTVRKFGRMCHDTSLEVVQVVLFPDNTKSIQMFEDYLIVPDKTELIPQENLGSLVPDNRRNSYTECRVKRFRLFSDGSENHFRKAVKKALDMTVFERLSSLAIRLMDEIDSLSYMRQARLIRDTACEGDRCRYLQYIQLVILKRSAYDTLLVENEGNKEVTKRFSFFGGEVKPRFRQVCHYDVPQHSTIVISAIASDENTLPMTIEGEIKKVLSEAVKEV</sequence>
<comment type="caution">
    <text evidence="7">The sequence shown here is derived from an EMBL/GenBank/DDBJ whole genome shotgun (WGS) entry which is preliminary data.</text>
</comment>
<name>A0A8B6H8V5_MYTGA</name>
<dbReference type="GO" id="GO:0005737">
    <property type="term" value="C:cytoplasm"/>
    <property type="evidence" value="ECO:0007669"/>
    <property type="project" value="TreeGrafter"/>
</dbReference>
<dbReference type="InterPro" id="IPR043472">
    <property type="entry name" value="Macro_dom-like"/>
</dbReference>
<evidence type="ECO:0000256" key="4">
    <source>
        <dbReference type="ARBA" id="ARBA00023027"/>
    </source>
</evidence>
<accession>A0A8B6H8V5</accession>
<dbReference type="SMART" id="SM00506">
    <property type="entry name" value="A1pp"/>
    <property type="match status" value="1"/>
</dbReference>
<keyword evidence="8" id="KW-1185">Reference proteome</keyword>
<comment type="subcellular location">
    <subcellularLocation>
        <location evidence="1">Nucleus</location>
    </subcellularLocation>
</comment>
<proteinExistence type="predicted"/>
<gene>
    <name evidence="7" type="ORF">MGAL_10B067301</name>
</gene>
<dbReference type="GO" id="GO:0010629">
    <property type="term" value="P:negative regulation of gene expression"/>
    <property type="evidence" value="ECO:0007669"/>
    <property type="project" value="TreeGrafter"/>
</dbReference>
<evidence type="ECO:0000313" key="7">
    <source>
        <dbReference type="EMBL" id="VDI75405.1"/>
    </source>
</evidence>
<evidence type="ECO:0000259" key="6">
    <source>
        <dbReference type="PROSITE" id="PS51154"/>
    </source>
</evidence>
<dbReference type="PROSITE" id="PS51154">
    <property type="entry name" value="MACRO"/>
    <property type="match status" value="1"/>
</dbReference>
<evidence type="ECO:0000256" key="3">
    <source>
        <dbReference type="ARBA" id="ARBA00022679"/>
    </source>
</evidence>
<evidence type="ECO:0000256" key="5">
    <source>
        <dbReference type="ARBA" id="ARBA00023242"/>
    </source>
</evidence>
<feature type="domain" description="Macro" evidence="6">
    <location>
        <begin position="388"/>
        <end position="574"/>
    </location>
</feature>